<accession>A0ACB9EQS0</accession>
<proteinExistence type="predicted"/>
<sequence length="561" mass="64830">MATAEANTILQANTQSTIDSARPLANFPPSIWGDRFLSFCLDNSKLEAYGKAMEQPKEELKRLILSPTLDLNEKLRLIYSVYRLGLTYLFSKDIEAQLDKLFNQLNLKDNYQEADLHTTSLHFQVFRVFGYRFSSDVFNKFKDFRTGGFLEEITTDVRGMLSLYESSQLRIRGESILDEAFAFTETKLKSLEIILKGSLARQVKHVLERPFHRGHPMVEARQYLLHFEEEISEFDSLLTLVKLHFNYLQLLQKEELRIVSEWWKDLELQVKTSYVRQRVPECYLWVLALFLEPCYSQARIITTKIVLLVLVLDDTYDAYATIEEIRLLTHAINRWDISATPQLPEYIKPFYELVLKEYAELNKILPQQGTPNLIEASKKSFQETATAYLQEAEWRHSGETPSFEEYMKIGLTTSTNDLICKSSFIGMGKIVTQEAFAWYESHPNIRTASESIGRLHDDVMSFQFERERDPSAITGVEAYMKSFGVSENEAVEAVKEIVENKWKDINEGCLKPREVPMAILAPSVSLARMVDVAYKYDDGFTFPGKTFKEYITLLFCVSVPM</sequence>
<dbReference type="Proteomes" id="UP001056120">
    <property type="component" value="Linkage Group LG17"/>
</dbReference>
<evidence type="ECO:0000313" key="1">
    <source>
        <dbReference type="EMBL" id="KAI3760923.1"/>
    </source>
</evidence>
<organism evidence="1 2">
    <name type="scientific">Smallanthus sonchifolius</name>
    <dbReference type="NCBI Taxonomy" id="185202"/>
    <lineage>
        <taxon>Eukaryota</taxon>
        <taxon>Viridiplantae</taxon>
        <taxon>Streptophyta</taxon>
        <taxon>Embryophyta</taxon>
        <taxon>Tracheophyta</taxon>
        <taxon>Spermatophyta</taxon>
        <taxon>Magnoliopsida</taxon>
        <taxon>eudicotyledons</taxon>
        <taxon>Gunneridae</taxon>
        <taxon>Pentapetalae</taxon>
        <taxon>asterids</taxon>
        <taxon>campanulids</taxon>
        <taxon>Asterales</taxon>
        <taxon>Asteraceae</taxon>
        <taxon>Asteroideae</taxon>
        <taxon>Heliantheae alliance</taxon>
        <taxon>Millerieae</taxon>
        <taxon>Smallanthus</taxon>
    </lineage>
</organism>
<reference evidence="2" key="1">
    <citation type="journal article" date="2022" name="Mol. Ecol. Resour.">
        <title>The genomes of chicory, endive, great burdock and yacon provide insights into Asteraceae palaeo-polyploidization history and plant inulin production.</title>
        <authorList>
            <person name="Fan W."/>
            <person name="Wang S."/>
            <person name="Wang H."/>
            <person name="Wang A."/>
            <person name="Jiang F."/>
            <person name="Liu H."/>
            <person name="Zhao H."/>
            <person name="Xu D."/>
            <person name="Zhang Y."/>
        </authorList>
    </citation>
    <scope>NUCLEOTIDE SEQUENCE [LARGE SCALE GENOMIC DNA]</scope>
    <source>
        <strain evidence="2">cv. Yunnan</strain>
    </source>
</reference>
<name>A0ACB9EQS0_9ASTR</name>
<comment type="caution">
    <text evidence="1">The sequence shown here is derived from an EMBL/GenBank/DDBJ whole genome shotgun (WGS) entry which is preliminary data.</text>
</comment>
<evidence type="ECO:0000313" key="2">
    <source>
        <dbReference type="Proteomes" id="UP001056120"/>
    </source>
</evidence>
<gene>
    <name evidence="1" type="ORF">L1987_51327</name>
</gene>
<reference evidence="1 2" key="2">
    <citation type="journal article" date="2022" name="Mol. Ecol. Resour.">
        <title>The genomes of chicory, endive, great burdock and yacon provide insights into Asteraceae paleo-polyploidization history and plant inulin production.</title>
        <authorList>
            <person name="Fan W."/>
            <person name="Wang S."/>
            <person name="Wang H."/>
            <person name="Wang A."/>
            <person name="Jiang F."/>
            <person name="Liu H."/>
            <person name="Zhao H."/>
            <person name="Xu D."/>
            <person name="Zhang Y."/>
        </authorList>
    </citation>
    <scope>NUCLEOTIDE SEQUENCE [LARGE SCALE GENOMIC DNA]</scope>
    <source>
        <strain evidence="2">cv. Yunnan</strain>
        <tissue evidence="1">Leaves</tissue>
    </source>
</reference>
<dbReference type="EMBL" id="CM042034">
    <property type="protein sequence ID" value="KAI3760923.1"/>
    <property type="molecule type" value="Genomic_DNA"/>
</dbReference>
<keyword evidence="2" id="KW-1185">Reference proteome</keyword>
<protein>
    <submittedName>
        <fullName evidence="1">Uncharacterized protein</fullName>
    </submittedName>
</protein>